<dbReference type="NCBIfam" id="TIGR01826">
    <property type="entry name" value="CofD_related"/>
    <property type="match status" value="1"/>
</dbReference>
<dbReference type="CDD" id="cd07187">
    <property type="entry name" value="YvcK_like"/>
    <property type="match status" value="1"/>
</dbReference>
<gene>
    <name evidence="3" type="ORF">SAMN02745751_01585</name>
</gene>
<evidence type="ECO:0000313" key="4">
    <source>
        <dbReference type="Proteomes" id="UP000184052"/>
    </source>
</evidence>
<comment type="similarity">
    <text evidence="2">Belongs to the gluconeogenesis factor family.</text>
</comment>
<dbReference type="EMBL" id="FQZL01000009">
    <property type="protein sequence ID" value="SHJ02676.1"/>
    <property type="molecule type" value="Genomic_DNA"/>
</dbReference>
<dbReference type="RefSeq" id="WP_094762785.1">
    <property type="nucleotide sequence ID" value="NZ_FQZL01000009.1"/>
</dbReference>
<organism evidence="3 4">
    <name type="scientific">Dethiosulfatibacter aminovorans DSM 17477</name>
    <dbReference type="NCBI Taxonomy" id="1121476"/>
    <lineage>
        <taxon>Bacteria</taxon>
        <taxon>Bacillati</taxon>
        <taxon>Bacillota</taxon>
        <taxon>Tissierellia</taxon>
        <taxon>Dethiosulfatibacter</taxon>
    </lineage>
</organism>
<dbReference type="InterPro" id="IPR038136">
    <property type="entry name" value="CofD-like_dom_sf"/>
</dbReference>
<comment type="function">
    <text evidence="2">Required for morphogenesis under gluconeogenic growth conditions.</text>
</comment>
<evidence type="ECO:0000256" key="1">
    <source>
        <dbReference type="ARBA" id="ARBA00022490"/>
    </source>
</evidence>
<accession>A0A1M6FY96</accession>
<dbReference type="GO" id="GO:0005737">
    <property type="term" value="C:cytoplasm"/>
    <property type="evidence" value="ECO:0007669"/>
    <property type="project" value="UniProtKB-SubCell"/>
</dbReference>
<dbReference type="AlphaFoldDB" id="A0A1M6FY96"/>
<dbReference type="GO" id="GO:0043743">
    <property type="term" value="F:LPPG:FO 2-phospho-L-lactate transferase activity"/>
    <property type="evidence" value="ECO:0007669"/>
    <property type="project" value="InterPro"/>
</dbReference>
<dbReference type="Pfam" id="PF01933">
    <property type="entry name" value="CofD"/>
    <property type="match status" value="1"/>
</dbReference>
<dbReference type="STRING" id="1121476.SAMN02745751_01585"/>
<dbReference type="Gene3D" id="3.40.50.10680">
    <property type="entry name" value="CofD-like domains"/>
    <property type="match status" value="1"/>
</dbReference>
<dbReference type="PANTHER" id="PTHR30135">
    <property type="entry name" value="UNCHARACTERIZED PROTEIN YVCK-RELATED"/>
    <property type="match status" value="1"/>
</dbReference>
<dbReference type="PANTHER" id="PTHR30135:SF3">
    <property type="entry name" value="GLUCONEOGENESIS FACTOR-RELATED"/>
    <property type="match status" value="1"/>
</dbReference>
<keyword evidence="1 2" id="KW-0963">Cytoplasm</keyword>
<evidence type="ECO:0000313" key="3">
    <source>
        <dbReference type="EMBL" id="SHJ02676.1"/>
    </source>
</evidence>
<dbReference type="OrthoDB" id="9783842at2"/>
<dbReference type="GO" id="GO:0008360">
    <property type="term" value="P:regulation of cell shape"/>
    <property type="evidence" value="ECO:0007669"/>
    <property type="project" value="UniProtKB-UniRule"/>
</dbReference>
<dbReference type="InterPro" id="IPR010119">
    <property type="entry name" value="Gluconeogen_factor"/>
</dbReference>
<evidence type="ECO:0000256" key="2">
    <source>
        <dbReference type="HAMAP-Rule" id="MF_00973"/>
    </source>
</evidence>
<keyword evidence="4" id="KW-1185">Reference proteome</keyword>
<dbReference type="SUPFAM" id="SSF142338">
    <property type="entry name" value="CofD-like"/>
    <property type="match status" value="1"/>
</dbReference>
<name>A0A1M6FY96_9FIRM</name>
<proteinExistence type="inferred from homology"/>
<protein>
    <recommendedName>
        <fullName evidence="2">Putative gluconeogenesis factor</fullName>
    </recommendedName>
</protein>
<dbReference type="Proteomes" id="UP000184052">
    <property type="component" value="Unassembled WGS sequence"/>
</dbReference>
<dbReference type="HAMAP" id="MF_00973">
    <property type="entry name" value="Gluconeogen_factor"/>
    <property type="match status" value="1"/>
</dbReference>
<dbReference type="InterPro" id="IPR002882">
    <property type="entry name" value="CofD"/>
</dbReference>
<reference evidence="3 4" key="1">
    <citation type="submission" date="2016-11" db="EMBL/GenBank/DDBJ databases">
        <authorList>
            <person name="Jaros S."/>
            <person name="Januszkiewicz K."/>
            <person name="Wedrychowicz H."/>
        </authorList>
    </citation>
    <scope>NUCLEOTIDE SEQUENCE [LARGE SCALE GENOMIC DNA]</scope>
    <source>
        <strain evidence="3 4">DSM 17477</strain>
    </source>
</reference>
<sequence>MLDENMKYYKKVVIFGGGTGLSIILKGLKKYTDNITAVVTVADDGGGSGVLREDLGMLPPGDIRNCIISLADTPPIMEKLMQHRFSKGYLKGQSFGNLFIAAINEIYGNFEYALKEMGDIFNLTGRVLPMTLEDTNLVAELHSGEHIFGESSIPEYVRKKGDRIKRISLVPERCKPLEDTLKYIEDADAVIIGPGSLYTSVIPNMLVEDIADAVRNSRARTFYVCNLMTQPGETDGYNVKDHMDAICSHSKEDLVDYVIVNDGIVEKEIKKIYSDRKSEQVLLTKDQEDYLKNKNIKIIKDDFLDIEKNYIRHNADKISSVIMENL</sequence>
<comment type="subcellular location">
    <subcellularLocation>
        <location evidence="2">Cytoplasm</location>
    </subcellularLocation>
</comment>